<name>A0A174F4N7_9BACE</name>
<dbReference type="EMBL" id="CYZH01000009">
    <property type="protein sequence ID" value="CUO45044.1"/>
    <property type="molecule type" value="Genomic_DNA"/>
</dbReference>
<dbReference type="STRING" id="338188.ERS852397_02062"/>
<keyword evidence="1" id="KW-0732">Signal</keyword>
<feature type="signal peptide" evidence="1">
    <location>
        <begin position="1"/>
        <end position="17"/>
    </location>
</feature>
<gene>
    <name evidence="2" type="ORF">ERS852397_02062</name>
</gene>
<evidence type="ECO:0000313" key="3">
    <source>
        <dbReference type="Proteomes" id="UP000095517"/>
    </source>
</evidence>
<dbReference type="PROSITE" id="PS51257">
    <property type="entry name" value="PROKAR_LIPOPROTEIN"/>
    <property type="match status" value="1"/>
</dbReference>
<evidence type="ECO:0000256" key="1">
    <source>
        <dbReference type="SAM" id="SignalP"/>
    </source>
</evidence>
<proteinExistence type="predicted"/>
<dbReference type="RefSeq" id="WP_055279036.1">
    <property type="nucleotide sequence ID" value="NZ_CABIXA010000009.1"/>
</dbReference>
<evidence type="ECO:0000313" key="2">
    <source>
        <dbReference type="EMBL" id="CUO45044.1"/>
    </source>
</evidence>
<reference evidence="2 3" key="1">
    <citation type="submission" date="2015-09" db="EMBL/GenBank/DDBJ databases">
        <authorList>
            <consortium name="Pathogen Informatics"/>
        </authorList>
    </citation>
    <scope>NUCLEOTIDE SEQUENCE [LARGE SCALE GENOMIC DNA]</scope>
    <source>
        <strain evidence="2 3">2789STDY5608840</strain>
    </source>
</reference>
<sequence>MRAKFLHGAVLWTFLFAATLTTGCSDDNDYKDIDGQKPVVELIADHIHVDPGSELTLTATITDADGIRSIRLQNAELYLDKTIDLLSIYGEPLYSYELEYAITLSEKLPRMADYPIIVTITDVGGRSVEHTIMVSTDNDSEKPTIKFAAEGEFTTLTAEDGTVPFHFIVEDEQALDYVEVSIPSLELVEKVDAEGKTKFDGVVRLPIAQSGTYDVKLKVVDKFANEETTTTSYTVKVVAEMPDFQKMYLSDVEDASQLTSDVFGVPMRIERTGAYTYKANYYSQKAGTEIYFIPQKADIYPICFGRDPNNLNKLVSDPSIAEPIVLEQANVYYEITFNISDNSYSMSTYSIEQAIDPAPHEFGSISLDTWNNGGSWLQEFYFGYMTDAPKNIQRFEQDNINPHLFYLKSLSLKANTQMNFIIHNWHHDNWWDYCAWYVDKSEGADAVYDPEVFGYFSDENAVHVNPAWQGTMLTRQNKDWAKPTVKTAGDYKLIFDAHLGRVKLIPVDNK</sequence>
<dbReference type="Proteomes" id="UP000095517">
    <property type="component" value="Unassembled WGS sequence"/>
</dbReference>
<feature type="chain" id="PRO_5008021338" evidence="1">
    <location>
        <begin position="18"/>
        <end position="510"/>
    </location>
</feature>
<organism evidence="2 3">
    <name type="scientific">Bacteroides finegoldii</name>
    <dbReference type="NCBI Taxonomy" id="338188"/>
    <lineage>
        <taxon>Bacteria</taxon>
        <taxon>Pseudomonadati</taxon>
        <taxon>Bacteroidota</taxon>
        <taxon>Bacteroidia</taxon>
        <taxon>Bacteroidales</taxon>
        <taxon>Bacteroidaceae</taxon>
        <taxon>Bacteroides</taxon>
    </lineage>
</organism>
<protein>
    <submittedName>
        <fullName evidence="2">Uncharacterized protein</fullName>
    </submittedName>
</protein>
<accession>A0A174F4N7</accession>
<dbReference type="AlphaFoldDB" id="A0A174F4N7"/>